<keyword evidence="10" id="KW-1185">Reference proteome</keyword>
<dbReference type="SUPFAM" id="SSF47336">
    <property type="entry name" value="ACP-like"/>
    <property type="match status" value="2"/>
</dbReference>
<dbReference type="SMART" id="SM00823">
    <property type="entry name" value="PKS_PP"/>
    <property type="match status" value="2"/>
</dbReference>
<evidence type="ECO:0000256" key="7">
    <source>
        <dbReference type="SAM" id="MobiDB-lite"/>
    </source>
</evidence>
<dbReference type="Gene3D" id="3.40.50.12780">
    <property type="entry name" value="N-terminal domain of ligase-like"/>
    <property type="match status" value="1"/>
</dbReference>
<dbReference type="SUPFAM" id="SSF51735">
    <property type="entry name" value="NAD(P)-binding Rossmann-fold domains"/>
    <property type="match status" value="2"/>
</dbReference>
<comment type="cofactor">
    <cofactor evidence="1">
        <name>pantetheine 4'-phosphate</name>
        <dbReference type="ChEBI" id="CHEBI:47942"/>
    </cofactor>
</comment>
<dbReference type="PANTHER" id="PTHR45527">
    <property type="entry name" value="NONRIBOSOMAL PEPTIDE SYNTHETASE"/>
    <property type="match status" value="1"/>
</dbReference>
<dbReference type="EMBL" id="FULE01000046">
    <property type="protein sequence ID" value="SJN59043.1"/>
    <property type="molecule type" value="Genomic_DNA"/>
</dbReference>
<evidence type="ECO:0000256" key="4">
    <source>
        <dbReference type="ARBA" id="ARBA00022450"/>
    </source>
</evidence>
<dbReference type="EC" id="6.3.2.-" evidence="9"/>
<dbReference type="Pfam" id="PF08659">
    <property type="entry name" value="KR"/>
    <property type="match status" value="1"/>
</dbReference>
<dbReference type="InterPro" id="IPR000873">
    <property type="entry name" value="AMP-dep_synth/lig_dom"/>
</dbReference>
<dbReference type="NCBIfam" id="TIGR01733">
    <property type="entry name" value="AA-adenyl-dom"/>
    <property type="match status" value="1"/>
</dbReference>
<dbReference type="Pfam" id="PF00668">
    <property type="entry name" value="Condensation"/>
    <property type="match status" value="1"/>
</dbReference>
<organism evidence="9 10">
    <name type="scientific">Vibrio ruber (strain DSM 16370 / JCM 11486 / BCRC 17186 / CECT 7878 / LMG 23124 / VR1)</name>
    <dbReference type="NCBI Taxonomy" id="1123498"/>
    <lineage>
        <taxon>Bacteria</taxon>
        <taxon>Pseudomonadati</taxon>
        <taxon>Pseudomonadota</taxon>
        <taxon>Gammaproteobacteria</taxon>
        <taxon>Vibrionales</taxon>
        <taxon>Vibrionaceae</taxon>
        <taxon>Vibrio</taxon>
    </lineage>
</organism>
<gene>
    <name evidence="9" type="primary">mbtB</name>
    <name evidence="9" type="ORF">VR7878_03188</name>
</gene>
<dbReference type="GO" id="GO:0005737">
    <property type="term" value="C:cytoplasm"/>
    <property type="evidence" value="ECO:0007669"/>
    <property type="project" value="TreeGrafter"/>
</dbReference>
<dbReference type="InterPro" id="IPR057737">
    <property type="entry name" value="Condensation_MtbB-like"/>
</dbReference>
<dbReference type="SUPFAM" id="SSF56801">
    <property type="entry name" value="Acetyl-CoA synthetase-like"/>
    <property type="match status" value="2"/>
</dbReference>
<dbReference type="Gene3D" id="3.40.50.980">
    <property type="match status" value="2"/>
</dbReference>
<keyword evidence="6 9" id="KW-0436">Ligase</keyword>
<dbReference type="Gene3D" id="2.30.38.10">
    <property type="entry name" value="Luciferase, Domain 3"/>
    <property type="match status" value="1"/>
</dbReference>
<dbReference type="InterPro" id="IPR010071">
    <property type="entry name" value="AA_adenyl_dom"/>
</dbReference>
<dbReference type="InterPro" id="IPR006162">
    <property type="entry name" value="Ppantetheine_attach_site"/>
</dbReference>
<dbReference type="InterPro" id="IPR036291">
    <property type="entry name" value="NAD(P)-bd_dom_sf"/>
</dbReference>
<dbReference type="Gene3D" id="3.30.559.10">
    <property type="entry name" value="Chloramphenicol acetyltransferase-like domain"/>
    <property type="match status" value="1"/>
</dbReference>
<dbReference type="InterPro" id="IPR001242">
    <property type="entry name" value="Condensation_dom"/>
</dbReference>
<dbReference type="GO" id="GO:0031177">
    <property type="term" value="F:phosphopantetheine binding"/>
    <property type="evidence" value="ECO:0007669"/>
    <property type="project" value="InterPro"/>
</dbReference>
<evidence type="ECO:0000256" key="3">
    <source>
        <dbReference type="ARBA" id="ARBA00006484"/>
    </source>
</evidence>
<dbReference type="STRING" id="1123498.VR7878_03188"/>
<sequence>MNSSFQERMMLSIRKHRFVLDEAIFYRNELSSNNIIKIYIVLDNGHSTLVCREKILSDLYRIDGFENTMWDIYFVSNIPVVDGSVDFDKLLSQSILGNEISDIESINILPSSEIADIRFVLKEHVNPSRRLHLSDLFLHQYLSNDYDNIQIDSAEYTDTDSSEYYKNIVRERPKAISCGGDLPEFNHSARTMSEALLTTAKMYPNRAITCIDESGQVVRLTYQMLLAEAQKVLAGLSSSGIKSGDIVILQIKKLDTYFPVLWGCILAGVHPITVAVPPVYHPDQNVVKKLFNIWSLLDKPVVITTPDYYTEVADLSLMMAMEGLRVFSSDNLIKNGSSDVYAERTPRDIVFLQLSSGSTGMSKCIPETSRSIISHAQGEQIYNGVCDKNITLNWLPMDHVVPLLTCHLKDVYLGCEQLHVDTGYILSNPLRWLDLIDTYRVTHTWAPNFGFRLVSEKLSEGTSKHWDLSSIQYFMNAGEQATLSVIKAFIDAVTPFGVKPHSMQPAFGMAESSTCITYQNNFDVDTGIYQVQPDKLFPHILHAYSGSGEEHFSFVSLGKPVPGVEIRIADENNETLPEGVIGNLHIRGAVVTSGYIRNDVANTEALVGDGWFNSGDLGFIKDKNLVLTGRKKEQVIVNGANYYCYDIEDIVSSVSGVLSGYVASFGARNSQTETHSLIICFVLSDESVLDDFSILCPIIDEIRSCLARQIGLSPEFIIPMAKDHFPRTTSGKIQRTMICNQFIQGKFDLLLKEIDLYSNNANTIPDYFFSQTWSTRNDCSVISDSDTQPVVIFTDTYGLGDELSYQLRKSGIVSIIVEPGDQYNMVSEVHYTLDPQAPCQIESLFQTLRQKNQFPSSVICLWNYRLNNVVDEHLNFSGNLQTIFHLLSLANTLGKVTREDEQIHLMVVGSQMYSVLPDDTVDWRLGALPGYLRTLSHENPCISCRYVDLEPRSSLERIDSTVLAQELRIISSATEVAYRHGKRWVPLLSKVLFPQQETELFSSPFQQHGCYVLTGGLGGIGFLVARHLLQHYQARLLLIGRDLSSDKSEKLKMLQSLQGDVLYESADVCNLEAIRAAVEKTESRWGQSLNGAIHLAGHYSERKIANEKIESALLDMAPKVQGAWVLHQILSARENTFCLYMSSVIGLFGGIDVGTYAAGNAFLGSFTHYQNSCTSVRAYCFDWSMWNNVGMNTGYKFKDLFLAKGYFLIPPRQALFAMEAALQTGPGRIVIGLDKENRNISARLDQYPVSSESWYGYYVLRDQGVPLPDKLIKQYKTDYGIAGFIELDEFPLTDSKEIDYRALALYRAEQKEYVKPANDLEFKIAEIWQRILQIEDVSVCSTFFELGGNSLLAMKLIERLSAFTGHPLMLNQLFDYPTIREFSEWIATLEIQENLYENMLLSGAEQDRYKAFPLTDMQQAYFVGRQNVFSLGGVSLHWYVEIECSSLDVSRFNQACNSVIRRHEALRTVIVEDDQQCVLEHVPTWEIPIVDYSHLQDVQVDKCLSEIREEMSHQIIDLKKWPMFDVRLSVLSPEKQRLHISIDGQFLDTRSFQIILHDLLVQYQQPADNDVLEPFAFSFRDYVQWQENRRQVQGQQQSLNYWREKIKTLAPAPDLPLAKQPNQLTQHQTRILHRNLAVDLLNSIESQSQEYGLTSAAVWLTAYTTILERWSHSPRFTINVPVLNRPSVHDQIHDVAGLFSTFVPVEVDYSTEMTFVEKVKDIQYRLAEAMAHTDVSGVEILREIFQQQSHISDNLMPVVFTCFPTGLSSWDKTLSKRMKSVLGEPVYVANQTPQVWLDYLVTQEEDCVHVSWVVTDGLFPEGMIEDMFDAHYQLLCQLGTMSEAWHWLPQSSCRLPEKQMAVRQQSNNTATSFPTHMLHELFDAQAESQPESIALIGGGKRFSYQEVFHLSNHIGHLLRLHGIQPNQLVAVVMKKGWEQIVAILGILKSGGAYLPIDASLPEERQHYLLENADVSIVLTQEEFEYSLRWPESVRVVRINDDMKSDASGSDKLPVVQSWNDLAYVIFTSGSTGQPKGVMIDHLGVTNTVLDINQRYRVTNNDRTLAISSLSFDLSVYDVFGVLAAGGTVIVPDADKLRDPEHWFDLIERERVSVWNTVPALMQMLVDYAEECHGCLPESLRIVLMSGDWIPVSLPERIWTLGRKIEVNSLGGATEASIWSIHYPIRNVDPQWKSIPYGQPLLNQTYHVLDHQLAEKPDFVTGDLYIGGIGLARGYWKNQEKSRESFILHPDTKERLYRTGDRGCYLPDGNILFQGREDYQVKIQGYRIELGEIESVLKECESAQDAVVIVIEPRKGSRQLAAIVQKEGEKELTSQIISEVLEKKLPEYMVPSAIVVVSKMPLTSNGKVDRNALEKLACEAYEQRQNSQSSVPVSDLEATLASGLQDILSVPSVDLESSFFSLGATSVDVVAFYRKLKQSLSCELSTSDLFKYTSIRKLADFIVSKDSKNLDLSVAKSRASKARQSSTNARSRRKSRLENYEL</sequence>
<feature type="region of interest" description="Disordered" evidence="7">
    <location>
        <begin position="2480"/>
        <end position="2501"/>
    </location>
</feature>
<proteinExistence type="inferred from homology"/>
<dbReference type="InterPro" id="IPR009081">
    <property type="entry name" value="PP-bd_ACP"/>
</dbReference>
<dbReference type="SMART" id="SM00822">
    <property type="entry name" value="PKS_KR"/>
    <property type="match status" value="1"/>
</dbReference>
<dbReference type="InterPro" id="IPR020845">
    <property type="entry name" value="AMP-binding_CS"/>
</dbReference>
<evidence type="ECO:0000259" key="8">
    <source>
        <dbReference type="PROSITE" id="PS50075"/>
    </source>
</evidence>
<dbReference type="InterPro" id="IPR045851">
    <property type="entry name" value="AMP-bd_C_sf"/>
</dbReference>
<dbReference type="InterPro" id="IPR013968">
    <property type="entry name" value="PKS_KR"/>
</dbReference>
<dbReference type="Pfam" id="PF13193">
    <property type="entry name" value="AMP-binding_C"/>
    <property type="match status" value="1"/>
</dbReference>
<feature type="domain" description="Carrier" evidence="8">
    <location>
        <begin position="1315"/>
        <end position="1390"/>
    </location>
</feature>
<comment type="pathway">
    <text evidence="2">Siderophore biosynthesis.</text>
</comment>
<dbReference type="InterPro" id="IPR036736">
    <property type="entry name" value="ACP-like_sf"/>
</dbReference>
<dbReference type="Pfam" id="PF00550">
    <property type="entry name" value="PP-binding"/>
    <property type="match status" value="2"/>
</dbReference>
<dbReference type="InterPro" id="IPR023213">
    <property type="entry name" value="CAT-like_dom_sf"/>
</dbReference>
<dbReference type="PROSITE" id="PS00455">
    <property type="entry name" value="AMP_BINDING"/>
    <property type="match status" value="2"/>
</dbReference>
<dbReference type="PANTHER" id="PTHR45527:SF10">
    <property type="entry name" value="PYOCHELIN SYNTHASE PCHF"/>
    <property type="match status" value="1"/>
</dbReference>
<dbReference type="CDD" id="cd12114">
    <property type="entry name" value="A_NRPS_TlmIV_like"/>
    <property type="match status" value="1"/>
</dbReference>
<evidence type="ECO:0000256" key="1">
    <source>
        <dbReference type="ARBA" id="ARBA00001957"/>
    </source>
</evidence>
<dbReference type="SUPFAM" id="SSF52777">
    <property type="entry name" value="CoA-dependent acyltransferases"/>
    <property type="match status" value="2"/>
</dbReference>
<dbReference type="InterPro" id="IPR049490">
    <property type="entry name" value="C883_1060-like_KR_N"/>
</dbReference>
<dbReference type="PROSITE" id="PS50075">
    <property type="entry name" value="CARRIER"/>
    <property type="match status" value="2"/>
</dbReference>
<evidence type="ECO:0000256" key="2">
    <source>
        <dbReference type="ARBA" id="ARBA00004924"/>
    </source>
</evidence>
<reference evidence="10" key="1">
    <citation type="submission" date="2017-02" db="EMBL/GenBank/DDBJ databases">
        <authorList>
            <person name="Rodrigo-Torres L."/>
            <person name="Arahal R.D."/>
            <person name="Lucena T."/>
        </authorList>
    </citation>
    <scope>NUCLEOTIDE SEQUENCE [LARGE SCALE GENOMIC DNA]</scope>
    <source>
        <strain evidence="10">CECT 7878</strain>
    </source>
</reference>
<dbReference type="RefSeq" id="WP_077337080.1">
    <property type="nucleotide sequence ID" value="NZ_FULE01000046.1"/>
</dbReference>
<protein>
    <submittedName>
        <fullName evidence="9">Phenyloxazoline synthase MbtB</fullName>
        <ecNumber evidence="9">6.3.2.-</ecNumber>
    </submittedName>
</protein>
<dbReference type="InterPro" id="IPR042099">
    <property type="entry name" value="ANL_N_sf"/>
</dbReference>
<dbReference type="Gene3D" id="1.10.1200.10">
    <property type="entry name" value="ACP-like"/>
    <property type="match status" value="2"/>
</dbReference>
<dbReference type="PROSITE" id="PS00012">
    <property type="entry name" value="PHOSPHOPANTETHEINE"/>
    <property type="match status" value="1"/>
</dbReference>
<dbReference type="FunFam" id="3.30.559.10:FF:000023">
    <property type="entry name" value="Non-ribosomal peptide synthetase"/>
    <property type="match status" value="1"/>
</dbReference>
<dbReference type="GO" id="GO:0016874">
    <property type="term" value="F:ligase activity"/>
    <property type="evidence" value="ECO:0007669"/>
    <property type="project" value="UniProtKB-KW"/>
</dbReference>
<dbReference type="InterPro" id="IPR057326">
    <property type="entry name" value="KR_dom"/>
</dbReference>
<dbReference type="CDD" id="cd19535">
    <property type="entry name" value="Cyc_NRPS"/>
    <property type="match status" value="1"/>
</dbReference>
<dbReference type="Gene3D" id="3.30.559.30">
    <property type="entry name" value="Nonribosomal peptide synthetase, condensation domain"/>
    <property type="match status" value="1"/>
</dbReference>
<dbReference type="GO" id="GO:0044550">
    <property type="term" value="P:secondary metabolite biosynthetic process"/>
    <property type="evidence" value="ECO:0007669"/>
    <property type="project" value="TreeGrafter"/>
</dbReference>
<dbReference type="FunFam" id="3.40.50.12780:FF:000012">
    <property type="entry name" value="Non-ribosomal peptide synthetase"/>
    <property type="match status" value="1"/>
</dbReference>
<evidence type="ECO:0000256" key="5">
    <source>
        <dbReference type="ARBA" id="ARBA00022553"/>
    </source>
</evidence>
<dbReference type="Gene3D" id="3.40.50.720">
    <property type="entry name" value="NAD(P)-binding Rossmann-like Domain"/>
    <property type="match status" value="1"/>
</dbReference>
<dbReference type="InterPro" id="IPR020806">
    <property type="entry name" value="PKS_PP-bd"/>
</dbReference>
<evidence type="ECO:0000313" key="10">
    <source>
        <dbReference type="Proteomes" id="UP000188276"/>
    </source>
</evidence>
<name>A0A1R4LRG6_VIBR1</name>
<evidence type="ECO:0000256" key="6">
    <source>
        <dbReference type="ARBA" id="ARBA00022598"/>
    </source>
</evidence>
<accession>A0A1R4LRG6</accession>
<evidence type="ECO:0000313" key="9">
    <source>
        <dbReference type="EMBL" id="SJN59043.1"/>
    </source>
</evidence>
<keyword evidence="5" id="KW-0597">Phosphoprotein</keyword>
<dbReference type="Proteomes" id="UP000188276">
    <property type="component" value="Unassembled WGS sequence"/>
</dbReference>
<feature type="domain" description="Carrier" evidence="8">
    <location>
        <begin position="2390"/>
        <end position="2465"/>
    </location>
</feature>
<dbReference type="CDD" id="cd08953">
    <property type="entry name" value="KR_2_SDR_x"/>
    <property type="match status" value="1"/>
</dbReference>
<dbReference type="Gene3D" id="3.30.300.30">
    <property type="match status" value="2"/>
</dbReference>
<dbReference type="Pfam" id="PF00501">
    <property type="entry name" value="AMP-binding"/>
    <property type="match status" value="2"/>
</dbReference>
<dbReference type="FunFam" id="3.40.50.980:FF:000001">
    <property type="entry name" value="Non-ribosomal peptide synthetase"/>
    <property type="match status" value="1"/>
</dbReference>
<keyword evidence="4" id="KW-0596">Phosphopantetheine</keyword>
<dbReference type="OrthoDB" id="9757559at2"/>
<dbReference type="Pfam" id="PF21394">
    <property type="entry name" value="Beta-ketacyl_N"/>
    <property type="match status" value="1"/>
</dbReference>
<comment type="similarity">
    <text evidence="3">Belongs to the short-chain dehydrogenases/reductases (SDR) family.</text>
</comment>
<dbReference type="InterPro" id="IPR025110">
    <property type="entry name" value="AMP-bd_C"/>
</dbReference>
<dbReference type="SMR" id="A0A1R4LRG6"/>
<dbReference type="GO" id="GO:0043041">
    <property type="term" value="P:amino acid activation for nonribosomal peptide biosynthetic process"/>
    <property type="evidence" value="ECO:0007669"/>
    <property type="project" value="TreeGrafter"/>
</dbReference>